<evidence type="ECO:0000313" key="2">
    <source>
        <dbReference type="EMBL" id="PYI37197.1"/>
    </source>
</evidence>
<dbReference type="Proteomes" id="UP000247980">
    <property type="component" value="Unassembled WGS sequence"/>
</dbReference>
<dbReference type="PANTHER" id="PTHR18964:SF149">
    <property type="entry name" value="BIFUNCTIONAL UDP-N-ACETYLGLUCOSAMINE 2-EPIMERASE_N-ACETYLMANNOSAMINE KINASE"/>
    <property type="match status" value="1"/>
</dbReference>
<evidence type="ECO:0008006" key="4">
    <source>
        <dbReference type="Google" id="ProtNLM"/>
    </source>
</evidence>
<organism evidence="2 3">
    <name type="scientific">Arthrobacter psychrolactophilus</name>
    <dbReference type="NCBI Taxonomy" id="92442"/>
    <lineage>
        <taxon>Bacteria</taxon>
        <taxon>Bacillati</taxon>
        <taxon>Actinomycetota</taxon>
        <taxon>Actinomycetes</taxon>
        <taxon>Micrococcales</taxon>
        <taxon>Micrococcaceae</taxon>
        <taxon>Arthrobacter</taxon>
    </lineage>
</organism>
<dbReference type="EMBL" id="QJVC01000027">
    <property type="protein sequence ID" value="PYI37197.1"/>
    <property type="molecule type" value="Genomic_DNA"/>
</dbReference>
<evidence type="ECO:0000256" key="1">
    <source>
        <dbReference type="ARBA" id="ARBA00006479"/>
    </source>
</evidence>
<dbReference type="Pfam" id="PF00480">
    <property type="entry name" value="ROK"/>
    <property type="match status" value="1"/>
</dbReference>
<dbReference type="Gene3D" id="1.10.10.10">
    <property type="entry name" value="Winged helix-like DNA-binding domain superfamily/Winged helix DNA-binding domain"/>
    <property type="match status" value="1"/>
</dbReference>
<dbReference type="Gene3D" id="3.30.420.40">
    <property type="match status" value="2"/>
</dbReference>
<proteinExistence type="inferred from homology"/>
<name>A0A2V5JDD1_9MICC</name>
<comment type="similarity">
    <text evidence="1">Belongs to the ROK (NagC/XylR) family.</text>
</comment>
<evidence type="ECO:0000313" key="3">
    <source>
        <dbReference type="Proteomes" id="UP000247980"/>
    </source>
</evidence>
<protein>
    <recommendedName>
        <fullName evidence="4">ROK family transcriptional regulator</fullName>
    </recommendedName>
</protein>
<sequence>MDPGNQGYCADPRLYSRRPRLTQRATPTLNRLSSRAFSPLCPYDNSVYISGSVASQQLRTRRKTSRSSWPSKKVVGDVLTPDDSALQAVRRRHELRVLESLVAHGQRTRRELEDDTKLSRTTLSAIVGELRDRGVITDTEQAVTPTGRHGRPTKVLSLNPNAGAAVGIELGRRRISISVKGFDGSPLTTELQEIASSLGLEAKVRLAVDMVRQLIDDGRIKPEAIIGTGIGIASRHANPLSLADGAQHQLDPQGATLDALRAILPGPLLWDNNIRLAAMAYGKDSEDLLYIVLSAGVSAASVSHGTLLRGGNGMAGELGHISVDFAGPQCWCGRHGCLESYLNEANVLAEAAHRGQSFASIAALAQAATIGNGIALNIIDWAGELLARAVVGATVLLDPSRIVIAGELSQFGEPLLAPLRRALAEQHLDLGARVVTISAAPFAPTAGSDGAAHLALSHWALDQGH</sequence>
<accession>A0A2V5JDD1</accession>
<gene>
    <name evidence="2" type="ORF">CVS30_16810</name>
</gene>
<dbReference type="SUPFAM" id="SSF46785">
    <property type="entry name" value="Winged helix' DNA-binding domain"/>
    <property type="match status" value="1"/>
</dbReference>
<dbReference type="InterPro" id="IPR000600">
    <property type="entry name" value="ROK"/>
</dbReference>
<dbReference type="InterPro" id="IPR036390">
    <property type="entry name" value="WH_DNA-bd_sf"/>
</dbReference>
<comment type="caution">
    <text evidence="2">The sequence shown here is derived from an EMBL/GenBank/DDBJ whole genome shotgun (WGS) entry which is preliminary data.</text>
</comment>
<dbReference type="InterPro" id="IPR036388">
    <property type="entry name" value="WH-like_DNA-bd_sf"/>
</dbReference>
<dbReference type="SUPFAM" id="SSF53067">
    <property type="entry name" value="Actin-like ATPase domain"/>
    <property type="match status" value="2"/>
</dbReference>
<reference evidence="2 3" key="1">
    <citation type="submission" date="2018-05" db="EMBL/GenBank/DDBJ databases">
        <title>Genetic diversity of glacier-inhabiting Cryobacterium bacteria in China and description of Cryobacterium mengkeensis sp. nov. and Arthrobacter glacialis sp. nov.</title>
        <authorList>
            <person name="Liu Q."/>
            <person name="Xin Y.-H."/>
        </authorList>
    </citation>
    <scope>NUCLEOTIDE SEQUENCE [LARGE SCALE GENOMIC DNA]</scope>
    <source>
        <strain evidence="2 3">B7</strain>
    </source>
</reference>
<dbReference type="PANTHER" id="PTHR18964">
    <property type="entry name" value="ROK (REPRESSOR, ORF, KINASE) FAMILY"/>
    <property type="match status" value="1"/>
</dbReference>
<dbReference type="AlphaFoldDB" id="A0A2V5JDD1"/>
<keyword evidence="3" id="KW-1185">Reference proteome</keyword>
<dbReference type="OrthoDB" id="5174513at2"/>
<dbReference type="InterPro" id="IPR043129">
    <property type="entry name" value="ATPase_NBD"/>
</dbReference>